<evidence type="ECO:0000313" key="4">
    <source>
        <dbReference type="EMBL" id="MFC4595863.1"/>
    </source>
</evidence>
<evidence type="ECO:0000256" key="1">
    <source>
        <dbReference type="ARBA" id="ARBA00023125"/>
    </source>
</evidence>
<protein>
    <submittedName>
        <fullName evidence="4">TetR/AcrR family transcriptional regulator</fullName>
    </submittedName>
</protein>
<name>A0ABV9F232_9SPHN</name>
<proteinExistence type="predicted"/>
<feature type="domain" description="HTH tetR-type" evidence="3">
    <location>
        <begin position="33"/>
        <end position="93"/>
    </location>
</feature>
<dbReference type="Proteomes" id="UP001595957">
    <property type="component" value="Unassembled WGS sequence"/>
</dbReference>
<dbReference type="PROSITE" id="PS50977">
    <property type="entry name" value="HTH_TETR_2"/>
    <property type="match status" value="2"/>
</dbReference>
<feature type="domain" description="HTH tetR-type" evidence="3">
    <location>
        <begin position="243"/>
        <end position="303"/>
    </location>
</feature>
<dbReference type="SUPFAM" id="SSF46689">
    <property type="entry name" value="Homeodomain-like"/>
    <property type="match status" value="2"/>
</dbReference>
<evidence type="ECO:0000259" key="3">
    <source>
        <dbReference type="PROSITE" id="PS50977"/>
    </source>
</evidence>
<reference evidence="5" key="1">
    <citation type="journal article" date="2019" name="Int. J. Syst. Evol. Microbiol.">
        <title>The Global Catalogue of Microorganisms (GCM) 10K type strain sequencing project: providing services to taxonomists for standard genome sequencing and annotation.</title>
        <authorList>
            <consortium name="The Broad Institute Genomics Platform"/>
            <consortium name="The Broad Institute Genome Sequencing Center for Infectious Disease"/>
            <person name="Wu L."/>
            <person name="Ma J."/>
        </authorList>
    </citation>
    <scope>NUCLEOTIDE SEQUENCE [LARGE SCALE GENOMIC DNA]</scope>
    <source>
        <strain evidence="5">NBRC 103632</strain>
    </source>
</reference>
<dbReference type="PANTHER" id="PTHR30055">
    <property type="entry name" value="HTH-TYPE TRANSCRIPTIONAL REGULATOR RUTR"/>
    <property type="match status" value="1"/>
</dbReference>
<evidence type="ECO:0000313" key="5">
    <source>
        <dbReference type="Proteomes" id="UP001595957"/>
    </source>
</evidence>
<dbReference type="PANTHER" id="PTHR30055:SF219">
    <property type="entry name" value="TRANSCRIPTIONAL REGULATORY PROTEIN"/>
    <property type="match status" value="1"/>
</dbReference>
<dbReference type="InterPro" id="IPR050109">
    <property type="entry name" value="HTH-type_TetR-like_transc_reg"/>
</dbReference>
<feature type="DNA-binding region" description="H-T-H motif" evidence="2">
    <location>
        <begin position="56"/>
        <end position="75"/>
    </location>
</feature>
<dbReference type="RefSeq" id="WP_380806594.1">
    <property type="nucleotide sequence ID" value="NZ_JBHSFZ010000058.1"/>
</dbReference>
<organism evidence="4 5">
    <name type="scientific">Sphingobium tyrosinilyticum</name>
    <dbReference type="NCBI Taxonomy" id="2715436"/>
    <lineage>
        <taxon>Bacteria</taxon>
        <taxon>Pseudomonadati</taxon>
        <taxon>Pseudomonadota</taxon>
        <taxon>Alphaproteobacteria</taxon>
        <taxon>Sphingomonadales</taxon>
        <taxon>Sphingomonadaceae</taxon>
        <taxon>Sphingobium</taxon>
    </lineage>
</organism>
<sequence>MSFPLHGCMHARNGRIWVMILPYPPATEHQSGPVSADRLCIALINMVENSGLAAVSGRQVSDAAGVKMSSIYHHFGGMEQLYASSFEWAWRESERWCRDRLDACAGLTSAECLAPILADTIDDWCEGQRHLAFAWRECHLLAERDPSYRLAADRWELSWQHFWDTLCAQMGLVQFSRITRYFFDGESFLHLLRWRRPVDRAALDEMCRNWAARLLRKEIPPSPCFDWARDEAGATSLPARREDPIYSQIAEAAAILLKKTGAAGMTHRAVAAEAGLTLGTVSHRVKTKAELLQAAFERVYQNSSTLFTPLTSEATEGERRVQAMEGAVELMVMDRAALDMDELILATARDPALQPFAGRLRYCRGRTSRRFLQLALGGEKASAVDAALISAFKMGFSRRRLNRQSPETSASLADADLRVLIDLMSDE</sequence>
<dbReference type="InterPro" id="IPR001647">
    <property type="entry name" value="HTH_TetR"/>
</dbReference>
<evidence type="ECO:0000256" key="2">
    <source>
        <dbReference type="PROSITE-ProRule" id="PRU00335"/>
    </source>
</evidence>
<accession>A0ABV9F232</accession>
<comment type="caution">
    <text evidence="4">The sequence shown here is derived from an EMBL/GenBank/DDBJ whole genome shotgun (WGS) entry which is preliminary data.</text>
</comment>
<keyword evidence="1 2" id="KW-0238">DNA-binding</keyword>
<dbReference type="InterPro" id="IPR009057">
    <property type="entry name" value="Homeodomain-like_sf"/>
</dbReference>
<keyword evidence="5" id="KW-1185">Reference proteome</keyword>
<gene>
    <name evidence="4" type="ORF">ACFO3E_17005</name>
</gene>
<dbReference type="Gene3D" id="1.10.357.10">
    <property type="entry name" value="Tetracycline Repressor, domain 2"/>
    <property type="match status" value="2"/>
</dbReference>
<dbReference type="EMBL" id="JBHSFZ010000058">
    <property type="protein sequence ID" value="MFC4595863.1"/>
    <property type="molecule type" value="Genomic_DNA"/>
</dbReference>
<dbReference type="Pfam" id="PF00440">
    <property type="entry name" value="TetR_N"/>
    <property type="match status" value="1"/>
</dbReference>
<feature type="DNA-binding region" description="H-T-H motif" evidence="2">
    <location>
        <begin position="266"/>
        <end position="285"/>
    </location>
</feature>